<evidence type="ECO:0000313" key="2">
    <source>
        <dbReference type="Proteomes" id="UP000799428"/>
    </source>
</evidence>
<reference evidence="1" key="1">
    <citation type="journal article" date="2020" name="Stud. Mycol.">
        <title>101 Dothideomycetes genomes: a test case for predicting lifestyles and emergence of pathogens.</title>
        <authorList>
            <person name="Haridas S."/>
            <person name="Albert R."/>
            <person name="Binder M."/>
            <person name="Bloem J."/>
            <person name="Labutti K."/>
            <person name="Salamov A."/>
            <person name="Andreopoulos B."/>
            <person name="Baker S."/>
            <person name="Barry K."/>
            <person name="Bills G."/>
            <person name="Bluhm B."/>
            <person name="Cannon C."/>
            <person name="Castanera R."/>
            <person name="Culley D."/>
            <person name="Daum C."/>
            <person name="Ezra D."/>
            <person name="Gonzalez J."/>
            <person name="Henrissat B."/>
            <person name="Kuo A."/>
            <person name="Liang C."/>
            <person name="Lipzen A."/>
            <person name="Lutzoni F."/>
            <person name="Magnuson J."/>
            <person name="Mondo S."/>
            <person name="Nolan M."/>
            <person name="Ohm R."/>
            <person name="Pangilinan J."/>
            <person name="Park H.-J."/>
            <person name="Ramirez L."/>
            <person name="Alfaro M."/>
            <person name="Sun H."/>
            <person name="Tritt A."/>
            <person name="Yoshinaga Y."/>
            <person name="Zwiers L.-H."/>
            <person name="Turgeon B."/>
            <person name="Goodwin S."/>
            <person name="Spatafora J."/>
            <person name="Crous P."/>
            <person name="Grigoriev I."/>
        </authorList>
    </citation>
    <scope>NUCLEOTIDE SEQUENCE</scope>
    <source>
        <strain evidence="1">CBS 279.74</strain>
    </source>
</reference>
<dbReference type="AlphaFoldDB" id="A0A6G1K9S2"/>
<evidence type="ECO:0000313" key="1">
    <source>
        <dbReference type="EMBL" id="KAF2709564.1"/>
    </source>
</evidence>
<protein>
    <submittedName>
        <fullName evidence="1">Uncharacterized protein</fullName>
    </submittedName>
</protein>
<sequence length="158" mass="17911">MSAYTTWNQVKGVRQVSHVTFCLSNPHASAQLSPSLSPSRYLPRKCRVAGPRPPRGHNTRYIYYALIYVVAPTAEWGRGIDRSNCDTPSVIITMFNFIARESNTEQTLKVTIQVCVRGAEGGMNNVYIYICIYVWDDLRVRDIVLGLSLLLLMSIRRL</sequence>
<dbReference type="EMBL" id="MU005770">
    <property type="protein sequence ID" value="KAF2709564.1"/>
    <property type="molecule type" value="Genomic_DNA"/>
</dbReference>
<accession>A0A6G1K9S2</accession>
<dbReference type="Proteomes" id="UP000799428">
    <property type="component" value="Unassembled WGS sequence"/>
</dbReference>
<proteinExistence type="predicted"/>
<name>A0A6G1K9S2_9PLEO</name>
<keyword evidence="2" id="KW-1185">Reference proteome</keyword>
<gene>
    <name evidence="1" type="ORF">K504DRAFT_277323</name>
</gene>
<organism evidence="1 2">
    <name type="scientific">Pleomassaria siparia CBS 279.74</name>
    <dbReference type="NCBI Taxonomy" id="1314801"/>
    <lineage>
        <taxon>Eukaryota</taxon>
        <taxon>Fungi</taxon>
        <taxon>Dikarya</taxon>
        <taxon>Ascomycota</taxon>
        <taxon>Pezizomycotina</taxon>
        <taxon>Dothideomycetes</taxon>
        <taxon>Pleosporomycetidae</taxon>
        <taxon>Pleosporales</taxon>
        <taxon>Pleomassariaceae</taxon>
        <taxon>Pleomassaria</taxon>
    </lineage>
</organism>